<name>A0A2H4UU39_9VIRU</name>
<sequence length="100" mass="11466">MNDIEPFKCGVIASELKSISMCSSEYLQRRFIALYETAIKHKHNAIVLGAWGCGAFKETDDDVIILAHEFKIFADKYKDKIKIVFAIIGKNYKLFLNNYV</sequence>
<keyword evidence="2" id="KW-1185">Reference proteome</keyword>
<evidence type="ECO:0008006" key="3">
    <source>
        <dbReference type="Google" id="ProtNLM"/>
    </source>
</evidence>
<reference evidence="1" key="1">
    <citation type="journal article" date="2017" name="Elife">
        <title>The kinetoplastid-infecting Bodo saltans virus (BsV), a window into the most abundant giant viruses in the sea.</title>
        <authorList>
            <person name="Deeg C.M."/>
            <person name="Chow C.-E.T."/>
            <person name="Suttle C.A."/>
        </authorList>
    </citation>
    <scope>NUCLEOTIDE SEQUENCE</scope>
    <source>
        <strain evidence="1">NG1</strain>
    </source>
</reference>
<accession>A0A2H4UU39</accession>
<dbReference type="Proteomes" id="UP000240325">
    <property type="component" value="Segment"/>
</dbReference>
<dbReference type="InterPro" id="IPR043472">
    <property type="entry name" value="Macro_dom-like"/>
</dbReference>
<protein>
    <recommendedName>
        <fullName evidence="3">Microbial-type PARG catalytic domain-containing protein</fullName>
    </recommendedName>
</protein>
<proteinExistence type="predicted"/>
<organism evidence="1">
    <name type="scientific">Bodo saltans virus</name>
    <dbReference type="NCBI Taxonomy" id="2024608"/>
    <lineage>
        <taxon>Viruses</taxon>
        <taxon>Varidnaviria</taxon>
        <taxon>Bamfordvirae</taxon>
        <taxon>Nucleocytoviricota</taxon>
        <taxon>Megaviricetes</taxon>
        <taxon>Imitervirales</taxon>
        <taxon>Mimiviridae</taxon>
        <taxon>Klosneuvirinae</taxon>
        <taxon>Theiavirus</taxon>
        <taxon>Theiavirus salishense</taxon>
    </lineage>
</organism>
<dbReference type="EMBL" id="MF782455">
    <property type="protein sequence ID" value="ATZ80418.1"/>
    <property type="molecule type" value="Genomic_DNA"/>
</dbReference>
<evidence type="ECO:0000313" key="2">
    <source>
        <dbReference type="Proteomes" id="UP000240325"/>
    </source>
</evidence>
<dbReference type="Gene3D" id="3.40.220.10">
    <property type="entry name" value="Leucine Aminopeptidase, subunit E, domain 1"/>
    <property type="match status" value="1"/>
</dbReference>
<gene>
    <name evidence="1" type="ORF">BMW23_0363</name>
</gene>
<evidence type="ECO:0000313" key="1">
    <source>
        <dbReference type="EMBL" id="ATZ80418.1"/>
    </source>
</evidence>